<name>A0A0A9ANU4_ARUDO</name>
<reference evidence="1" key="1">
    <citation type="submission" date="2014-09" db="EMBL/GenBank/DDBJ databases">
        <authorList>
            <person name="Magalhaes I.L.F."/>
            <person name="Oliveira U."/>
            <person name="Santos F.R."/>
            <person name="Vidigal T.H.D.A."/>
            <person name="Brescovit A.D."/>
            <person name="Santos A.J."/>
        </authorList>
    </citation>
    <scope>NUCLEOTIDE SEQUENCE</scope>
    <source>
        <tissue evidence="1">Shoot tissue taken approximately 20 cm above the soil surface</tissue>
    </source>
</reference>
<dbReference type="AlphaFoldDB" id="A0A0A9ANU4"/>
<accession>A0A0A9ANU4</accession>
<proteinExistence type="predicted"/>
<protein>
    <submittedName>
        <fullName evidence="1">Uncharacterized protein</fullName>
    </submittedName>
</protein>
<dbReference type="EMBL" id="GBRH01245084">
    <property type="protein sequence ID" value="JAD52811.1"/>
    <property type="molecule type" value="Transcribed_RNA"/>
</dbReference>
<sequence>MHTQLERARDQNNECFTLLMRTHLCLLENMSVVMYLLSSTVQT</sequence>
<reference evidence="1" key="2">
    <citation type="journal article" date="2015" name="Data Brief">
        <title>Shoot transcriptome of the giant reed, Arundo donax.</title>
        <authorList>
            <person name="Barrero R.A."/>
            <person name="Guerrero F.D."/>
            <person name="Moolhuijzen P."/>
            <person name="Goolsby J.A."/>
            <person name="Tidwell J."/>
            <person name="Bellgard S.E."/>
            <person name="Bellgard M.I."/>
        </authorList>
    </citation>
    <scope>NUCLEOTIDE SEQUENCE</scope>
    <source>
        <tissue evidence="1">Shoot tissue taken approximately 20 cm above the soil surface</tissue>
    </source>
</reference>
<evidence type="ECO:0000313" key="1">
    <source>
        <dbReference type="EMBL" id="JAD52811.1"/>
    </source>
</evidence>
<organism evidence="1">
    <name type="scientific">Arundo donax</name>
    <name type="common">Giant reed</name>
    <name type="synonym">Donax arundinaceus</name>
    <dbReference type="NCBI Taxonomy" id="35708"/>
    <lineage>
        <taxon>Eukaryota</taxon>
        <taxon>Viridiplantae</taxon>
        <taxon>Streptophyta</taxon>
        <taxon>Embryophyta</taxon>
        <taxon>Tracheophyta</taxon>
        <taxon>Spermatophyta</taxon>
        <taxon>Magnoliopsida</taxon>
        <taxon>Liliopsida</taxon>
        <taxon>Poales</taxon>
        <taxon>Poaceae</taxon>
        <taxon>PACMAD clade</taxon>
        <taxon>Arundinoideae</taxon>
        <taxon>Arundineae</taxon>
        <taxon>Arundo</taxon>
    </lineage>
</organism>